<feature type="transmembrane region" description="Helical" evidence="6">
    <location>
        <begin position="59"/>
        <end position="80"/>
    </location>
</feature>
<name>A0ABU9XFN1_9BACI</name>
<dbReference type="RefSeq" id="WP_345824848.1">
    <property type="nucleotide sequence ID" value="NZ_JBDIML010000002.1"/>
</dbReference>
<evidence type="ECO:0000256" key="2">
    <source>
        <dbReference type="ARBA" id="ARBA00022475"/>
    </source>
</evidence>
<dbReference type="PANTHER" id="PTHR33931">
    <property type="entry name" value="HOLIN-LIKE PROTEIN CIDA-RELATED"/>
    <property type="match status" value="1"/>
</dbReference>
<organism evidence="7 8">
    <name type="scientific">Ornithinibacillus xuwenensis</name>
    <dbReference type="NCBI Taxonomy" id="3144668"/>
    <lineage>
        <taxon>Bacteria</taxon>
        <taxon>Bacillati</taxon>
        <taxon>Bacillota</taxon>
        <taxon>Bacilli</taxon>
        <taxon>Bacillales</taxon>
        <taxon>Bacillaceae</taxon>
        <taxon>Ornithinibacillus</taxon>
    </lineage>
</organism>
<evidence type="ECO:0000256" key="5">
    <source>
        <dbReference type="ARBA" id="ARBA00023136"/>
    </source>
</evidence>
<comment type="subcellular location">
    <subcellularLocation>
        <location evidence="1">Cell membrane</location>
        <topology evidence="1">Multi-pass membrane protein</topology>
    </subcellularLocation>
</comment>
<feature type="transmembrane region" description="Helical" evidence="6">
    <location>
        <begin position="86"/>
        <end position="111"/>
    </location>
</feature>
<evidence type="ECO:0000313" key="8">
    <source>
        <dbReference type="Proteomes" id="UP001444625"/>
    </source>
</evidence>
<gene>
    <name evidence="7" type="ORF">ABC228_07830</name>
</gene>
<reference evidence="7 8" key="1">
    <citation type="submission" date="2024-05" db="EMBL/GenBank/DDBJ databases">
        <authorList>
            <person name="Haq I."/>
            <person name="Ullah Z."/>
            <person name="Ahmad R."/>
            <person name="Li M."/>
            <person name="Tong Y."/>
        </authorList>
    </citation>
    <scope>NUCLEOTIDE SEQUENCE [LARGE SCALE GENOMIC DNA]</scope>
    <source>
        <strain evidence="7 8">16A2E</strain>
    </source>
</reference>
<proteinExistence type="predicted"/>
<dbReference type="InterPro" id="IPR005538">
    <property type="entry name" value="LrgA/CidA"/>
</dbReference>
<dbReference type="NCBIfam" id="NF002460">
    <property type="entry name" value="PRK01658.1"/>
    <property type="match status" value="1"/>
</dbReference>
<evidence type="ECO:0000256" key="3">
    <source>
        <dbReference type="ARBA" id="ARBA00022692"/>
    </source>
</evidence>
<keyword evidence="4 6" id="KW-1133">Transmembrane helix</keyword>
<dbReference type="Pfam" id="PF03788">
    <property type="entry name" value="LrgA"/>
    <property type="match status" value="1"/>
</dbReference>
<evidence type="ECO:0000256" key="1">
    <source>
        <dbReference type="ARBA" id="ARBA00004651"/>
    </source>
</evidence>
<evidence type="ECO:0000256" key="4">
    <source>
        <dbReference type="ARBA" id="ARBA00022989"/>
    </source>
</evidence>
<protein>
    <submittedName>
        <fullName evidence="7">CidA/LrgA family protein</fullName>
    </submittedName>
</protein>
<evidence type="ECO:0000313" key="7">
    <source>
        <dbReference type="EMBL" id="MEN2767093.1"/>
    </source>
</evidence>
<accession>A0ABU9XFN1</accession>
<evidence type="ECO:0000256" key="6">
    <source>
        <dbReference type="SAM" id="Phobius"/>
    </source>
</evidence>
<dbReference type="PANTHER" id="PTHR33931:SF2">
    <property type="entry name" value="HOLIN-LIKE PROTEIN CIDA"/>
    <property type="match status" value="1"/>
</dbReference>
<keyword evidence="8" id="KW-1185">Reference proteome</keyword>
<feature type="transmembrane region" description="Helical" evidence="6">
    <location>
        <begin position="7"/>
        <end position="24"/>
    </location>
</feature>
<keyword evidence="2" id="KW-1003">Cell membrane</keyword>
<feature type="transmembrane region" description="Helical" evidence="6">
    <location>
        <begin position="30"/>
        <end position="47"/>
    </location>
</feature>
<comment type="caution">
    <text evidence="7">The sequence shown here is derived from an EMBL/GenBank/DDBJ whole genome shotgun (WGS) entry which is preliminary data.</text>
</comment>
<dbReference type="Proteomes" id="UP001444625">
    <property type="component" value="Unassembled WGS sequence"/>
</dbReference>
<keyword evidence="5 6" id="KW-0472">Membrane</keyword>
<dbReference type="EMBL" id="JBDIML010000002">
    <property type="protein sequence ID" value="MEN2767093.1"/>
    <property type="molecule type" value="Genomic_DNA"/>
</dbReference>
<sequence>MKIMFHIGVLYVIYFIGVWIQQAFHLFLPGSVIGMLILFLLLITNVIKLKWIEEGTKLVVDNLALFFIPVTVGIMNYYELFAGKGFLLIVIVLISTVFVMAGSGLIGQWLFRRREVNHD</sequence>
<keyword evidence="3 6" id="KW-0812">Transmembrane</keyword>